<organism evidence="1 2">
    <name type="scientific">Prymnesium parvum</name>
    <name type="common">Toxic golden alga</name>
    <dbReference type="NCBI Taxonomy" id="97485"/>
    <lineage>
        <taxon>Eukaryota</taxon>
        <taxon>Haptista</taxon>
        <taxon>Haptophyta</taxon>
        <taxon>Prymnesiophyceae</taxon>
        <taxon>Prymnesiales</taxon>
        <taxon>Prymnesiaceae</taxon>
        <taxon>Prymnesium</taxon>
    </lineage>
</organism>
<keyword evidence="2" id="KW-1185">Reference proteome</keyword>
<evidence type="ECO:0000313" key="1">
    <source>
        <dbReference type="EMBL" id="KAL1496639.1"/>
    </source>
</evidence>
<dbReference type="AlphaFoldDB" id="A0AB34IG93"/>
<dbReference type="Proteomes" id="UP001515480">
    <property type="component" value="Unassembled WGS sequence"/>
</dbReference>
<accession>A0AB34IG93</accession>
<gene>
    <name evidence="1" type="ORF">AB1Y20_014242</name>
</gene>
<protein>
    <submittedName>
        <fullName evidence="1">Uncharacterized protein</fullName>
    </submittedName>
</protein>
<sequence>MPRSEPPKMTYTGVNESYVGQKPGLKKQKIMLEPGVYKTRTAKLFPQYTGWDDTKLDEMTEPTLKIAVTCPEKWLDEPTPCRVLKQTFLKHYRKKFPHSKLAQLEDSAIDLAIKDESLFLFSKKVQNEDAPIHKSFYDHQDVYLMLPEDWAKQKKELKKMRRLIVDMLAHCLHNVKHHHSEIVPVLRQDQIKPENTYVIFTGWHRQQCVIVKPYITVADLKNYLHEREPARMPMEALDIGVRRGDDIKILDDNLTMQRVWDIAQSGGLFEADDDPTEKKIHIDEDADEEEVLRKMLKGEGIIFQESEEDKKEKRRLENAKKAANVASAMSKVVIEDADDQGDIEIDTTKHKGEILKGLEPQEEEIPSVTGKSLILGVGKRIQDERHKIWMPTVHDPYSFRGPEDKTAVGGSSDNMRLTMNGAPKGWVGGIEGQAAVNQDDQCSIM</sequence>
<dbReference type="EMBL" id="JBGBPQ010000028">
    <property type="protein sequence ID" value="KAL1496639.1"/>
    <property type="molecule type" value="Genomic_DNA"/>
</dbReference>
<evidence type="ECO:0000313" key="2">
    <source>
        <dbReference type="Proteomes" id="UP001515480"/>
    </source>
</evidence>
<comment type="caution">
    <text evidence="1">The sequence shown here is derived from an EMBL/GenBank/DDBJ whole genome shotgun (WGS) entry which is preliminary data.</text>
</comment>
<proteinExistence type="predicted"/>
<name>A0AB34IG93_PRYPA</name>
<reference evidence="1 2" key="1">
    <citation type="journal article" date="2024" name="Science">
        <title>Giant polyketide synthase enzymes in the biosynthesis of giant marine polyether toxins.</title>
        <authorList>
            <person name="Fallon T.R."/>
            <person name="Shende V.V."/>
            <person name="Wierzbicki I.H."/>
            <person name="Pendleton A.L."/>
            <person name="Watervoot N.F."/>
            <person name="Auber R.P."/>
            <person name="Gonzalez D.J."/>
            <person name="Wisecaver J.H."/>
            <person name="Moore B.S."/>
        </authorList>
    </citation>
    <scope>NUCLEOTIDE SEQUENCE [LARGE SCALE GENOMIC DNA]</scope>
    <source>
        <strain evidence="1 2">12B1</strain>
    </source>
</reference>